<evidence type="ECO:0000313" key="3">
    <source>
        <dbReference type="EMBL" id="PIT98082.1"/>
    </source>
</evidence>
<protein>
    <submittedName>
        <fullName evidence="3">Uncharacterized protein</fullName>
    </submittedName>
</protein>
<feature type="compositionally biased region" description="Polar residues" evidence="1">
    <location>
        <begin position="25"/>
        <end position="34"/>
    </location>
</feature>
<feature type="region of interest" description="Disordered" evidence="1">
    <location>
        <begin position="1"/>
        <end position="41"/>
    </location>
</feature>
<accession>A0A2M6WZ47</accession>
<comment type="caution">
    <text evidence="3">The sequence shown here is derived from an EMBL/GenBank/DDBJ whole genome shotgun (WGS) entry which is preliminary data.</text>
</comment>
<keyword evidence="2" id="KW-0812">Transmembrane</keyword>
<keyword evidence="2" id="KW-0472">Membrane</keyword>
<evidence type="ECO:0000313" key="4">
    <source>
        <dbReference type="Proteomes" id="UP000230731"/>
    </source>
</evidence>
<sequence length="91" mass="9863">MHETGDAKKRALLRKRQPKPEKEINNGTRKSLLSPNATPAAAPVPAAALTIPYSRFSSFSRRDRTTLLAGSLMAILVISCVNAISRLGFIT</sequence>
<evidence type="ECO:0000256" key="2">
    <source>
        <dbReference type="SAM" id="Phobius"/>
    </source>
</evidence>
<evidence type="ECO:0000256" key="1">
    <source>
        <dbReference type="SAM" id="MobiDB-lite"/>
    </source>
</evidence>
<keyword evidence="2" id="KW-1133">Transmembrane helix</keyword>
<dbReference type="EMBL" id="PEZP01000032">
    <property type="protein sequence ID" value="PIT98082.1"/>
    <property type="molecule type" value="Genomic_DNA"/>
</dbReference>
<reference evidence="4" key="1">
    <citation type="submission" date="2017-09" db="EMBL/GenBank/DDBJ databases">
        <title>Depth-based differentiation of microbial function through sediment-hosted aquifers and enrichment of novel symbionts in the deep terrestrial subsurface.</title>
        <authorList>
            <person name="Probst A.J."/>
            <person name="Ladd B."/>
            <person name="Jarett J.K."/>
            <person name="Geller-Mcgrath D.E."/>
            <person name="Sieber C.M.K."/>
            <person name="Emerson J.B."/>
            <person name="Anantharaman K."/>
            <person name="Thomas B.C."/>
            <person name="Malmstrom R."/>
            <person name="Stieglmeier M."/>
            <person name="Klingl A."/>
            <person name="Woyke T."/>
            <person name="Ryan C.M."/>
            <person name="Banfield J.F."/>
        </authorList>
    </citation>
    <scope>NUCLEOTIDE SEQUENCE [LARGE SCALE GENOMIC DNA]</scope>
</reference>
<feature type="transmembrane region" description="Helical" evidence="2">
    <location>
        <begin position="65"/>
        <end position="85"/>
    </location>
</feature>
<name>A0A2M6WZ47_9BACT</name>
<dbReference type="AlphaFoldDB" id="A0A2M6WZ47"/>
<proteinExistence type="predicted"/>
<dbReference type="Proteomes" id="UP000230731">
    <property type="component" value="Unassembled WGS sequence"/>
</dbReference>
<gene>
    <name evidence="3" type="ORF">COT71_02650</name>
</gene>
<organism evidence="3 4">
    <name type="scientific">Candidatus Andersenbacteria bacterium CG10_big_fil_rev_8_21_14_0_10_54_11</name>
    <dbReference type="NCBI Taxonomy" id="1974485"/>
    <lineage>
        <taxon>Bacteria</taxon>
        <taxon>Candidatus Anderseniibacteriota</taxon>
    </lineage>
</organism>